<dbReference type="Proteomes" id="UP000694867">
    <property type="component" value="Unplaced"/>
</dbReference>
<evidence type="ECO:0000256" key="5">
    <source>
        <dbReference type="ARBA" id="ARBA00023098"/>
    </source>
</evidence>
<keyword evidence="4" id="KW-0276">Fatty acid metabolism</keyword>
<comment type="similarity">
    <text evidence="1 8 10">Belongs to the thiolase-like superfamily. Beta-ketoacyl-ACP synthases family.</text>
</comment>
<evidence type="ECO:0000256" key="8">
    <source>
        <dbReference type="PIRNR" id="PIRNR000447"/>
    </source>
</evidence>
<dbReference type="PANTHER" id="PTHR11712:SF336">
    <property type="entry name" value="3-OXOACYL-[ACYL-CARRIER-PROTEIN] SYNTHASE, MITOCHONDRIAL"/>
    <property type="match status" value="1"/>
</dbReference>
<keyword evidence="2 8" id="KW-0444">Lipid biosynthesis</keyword>
<evidence type="ECO:0000256" key="7">
    <source>
        <dbReference type="ARBA" id="ARBA00023315"/>
    </source>
</evidence>
<dbReference type="SUPFAM" id="SSF53901">
    <property type="entry name" value="Thiolase-like"/>
    <property type="match status" value="2"/>
</dbReference>
<feature type="active site" description="For beta-ketoacyl synthase activity" evidence="9">
    <location>
        <position position="177"/>
    </location>
</feature>
<keyword evidence="12" id="KW-1185">Reference proteome</keyword>
<dbReference type="PIRSF" id="PIRSF000447">
    <property type="entry name" value="KAS_II"/>
    <property type="match status" value="1"/>
</dbReference>
<dbReference type="SMART" id="SM00825">
    <property type="entry name" value="PKS_KS"/>
    <property type="match status" value="1"/>
</dbReference>
<organism evidence="12 13">
    <name type="scientific">Galendromus occidentalis</name>
    <name type="common">western predatory mite</name>
    <dbReference type="NCBI Taxonomy" id="34638"/>
    <lineage>
        <taxon>Eukaryota</taxon>
        <taxon>Metazoa</taxon>
        <taxon>Ecdysozoa</taxon>
        <taxon>Arthropoda</taxon>
        <taxon>Chelicerata</taxon>
        <taxon>Arachnida</taxon>
        <taxon>Acari</taxon>
        <taxon>Parasitiformes</taxon>
        <taxon>Mesostigmata</taxon>
        <taxon>Gamasina</taxon>
        <taxon>Phytoseioidea</taxon>
        <taxon>Phytoseiidae</taxon>
        <taxon>Typhlodrominae</taxon>
        <taxon>Galendromus</taxon>
    </lineage>
</organism>
<dbReference type="PROSITE" id="PS00606">
    <property type="entry name" value="KS3_1"/>
    <property type="match status" value="1"/>
</dbReference>
<dbReference type="InterPro" id="IPR018201">
    <property type="entry name" value="Ketoacyl_synth_AS"/>
</dbReference>
<dbReference type="InterPro" id="IPR000794">
    <property type="entry name" value="Beta-ketoacyl_synthase"/>
</dbReference>
<evidence type="ECO:0000256" key="10">
    <source>
        <dbReference type="RuleBase" id="RU003694"/>
    </source>
</evidence>
<dbReference type="PROSITE" id="PS52004">
    <property type="entry name" value="KS3_2"/>
    <property type="match status" value="1"/>
</dbReference>
<dbReference type="InterPro" id="IPR014030">
    <property type="entry name" value="Ketoacyl_synth_N"/>
</dbReference>
<gene>
    <name evidence="13" type="primary">LOC100902613</name>
</gene>
<evidence type="ECO:0000256" key="4">
    <source>
        <dbReference type="ARBA" id="ARBA00022832"/>
    </source>
</evidence>
<sequence length="428" mass="45142">MNHIRYYSRRVVVTGLGALSPLGRDVPTSWSALLDGKSGVTSTPSDAGFEKLPCRVAAFINKPGEQPIFEATQVVSTSEVRTLSSASLHVLQAAEEALQDSQWKPSTQADLERTGVAIGMAMTDLDYIVDTGLAFRGGGLRKISPFFVPRILTNMASGAISLRYKFQGPNHSVATACATGIHAVGDAFQFIKYGKAEVMLCGGTECSISALSLAGFCRLRALSSKFNETPHAASRPFDKDRDGFIMGEGAAVLVLEELEHAKARGARIHGELLGYGLAADAHHITAASEDGSGAYLCMRNACEDAGLNPEQVEHVNAHATSTPGGDAAEAAAINRLFLNGAPPFVSATKSSTGHLLGAAGALETIFAVKAVSEGQVPPTLNADVIDEKCKGINLHRTATPWQSKQRRIALKNSFGFGGTNATLIVGQY</sequence>
<dbReference type="KEGG" id="goe:100902613"/>
<feature type="domain" description="Ketosynthase family 3 (KS3)" evidence="11">
    <location>
        <begin position="8"/>
        <end position="427"/>
    </location>
</feature>
<protein>
    <recommendedName>
        <fullName evidence="8">3-oxoacyl-[acyl-carrier-protein] synthase</fullName>
    </recommendedName>
</protein>
<keyword evidence="7" id="KW-0012">Acyltransferase</keyword>
<dbReference type="InterPro" id="IPR016039">
    <property type="entry name" value="Thiolase-like"/>
</dbReference>
<dbReference type="AlphaFoldDB" id="A0AAJ6QY61"/>
<dbReference type="InterPro" id="IPR020841">
    <property type="entry name" value="PKS_Beta-ketoAc_synthase_dom"/>
</dbReference>
<dbReference type="CDD" id="cd00834">
    <property type="entry name" value="KAS_I_II"/>
    <property type="match status" value="1"/>
</dbReference>
<dbReference type="InterPro" id="IPR014031">
    <property type="entry name" value="Ketoacyl_synth_C"/>
</dbReference>
<evidence type="ECO:0000256" key="2">
    <source>
        <dbReference type="ARBA" id="ARBA00022516"/>
    </source>
</evidence>
<evidence type="ECO:0000259" key="11">
    <source>
        <dbReference type="PROSITE" id="PS52004"/>
    </source>
</evidence>
<evidence type="ECO:0000256" key="1">
    <source>
        <dbReference type="ARBA" id="ARBA00008467"/>
    </source>
</evidence>
<dbReference type="NCBIfam" id="NF005589">
    <property type="entry name" value="PRK07314.1"/>
    <property type="match status" value="1"/>
</dbReference>
<name>A0AAJ6QY61_9ACAR</name>
<keyword evidence="3 8" id="KW-0808">Transferase</keyword>
<dbReference type="Gene3D" id="3.40.47.10">
    <property type="match status" value="2"/>
</dbReference>
<dbReference type="PANTHER" id="PTHR11712">
    <property type="entry name" value="POLYKETIDE SYNTHASE-RELATED"/>
    <property type="match status" value="1"/>
</dbReference>
<dbReference type="NCBIfam" id="TIGR03150">
    <property type="entry name" value="fabF"/>
    <property type="match status" value="1"/>
</dbReference>
<reference evidence="13" key="1">
    <citation type="submission" date="2025-08" db="UniProtKB">
        <authorList>
            <consortium name="RefSeq"/>
        </authorList>
    </citation>
    <scope>IDENTIFICATION</scope>
</reference>
<evidence type="ECO:0000256" key="3">
    <source>
        <dbReference type="ARBA" id="ARBA00022679"/>
    </source>
</evidence>
<dbReference type="RefSeq" id="XP_003747866.1">
    <property type="nucleotide sequence ID" value="XM_003747818.1"/>
</dbReference>
<evidence type="ECO:0000313" key="12">
    <source>
        <dbReference type="Proteomes" id="UP000694867"/>
    </source>
</evidence>
<dbReference type="GeneID" id="100902613"/>
<dbReference type="Pfam" id="PF02801">
    <property type="entry name" value="Ketoacyl-synt_C"/>
    <property type="match status" value="1"/>
</dbReference>
<dbReference type="GO" id="GO:0006633">
    <property type="term" value="P:fatty acid biosynthetic process"/>
    <property type="evidence" value="ECO:0007669"/>
    <property type="project" value="UniProtKB-KW"/>
</dbReference>
<keyword evidence="6 8" id="KW-0275">Fatty acid biosynthesis</keyword>
<evidence type="ECO:0000256" key="6">
    <source>
        <dbReference type="ARBA" id="ARBA00023160"/>
    </source>
</evidence>
<dbReference type="Pfam" id="PF00109">
    <property type="entry name" value="ketoacyl-synt"/>
    <property type="match status" value="1"/>
</dbReference>
<evidence type="ECO:0000313" key="13">
    <source>
        <dbReference type="RefSeq" id="XP_003747866.1"/>
    </source>
</evidence>
<evidence type="ECO:0000256" key="9">
    <source>
        <dbReference type="PIRSR" id="PIRSR000447-1"/>
    </source>
</evidence>
<dbReference type="GO" id="GO:0005739">
    <property type="term" value="C:mitochondrion"/>
    <property type="evidence" value="ECO:0007669"/>
    <property type="project" value="TreeGrafter"/>
</dbReference>
<dbReference type="FunFam" id="3.40.47.10:FF:000009">
    <property type="entry name" value="3-oxoacyl-[acyl-carrier-protein] synthase 2"/>
    <property type="match status" value="1"/>
</dbReference>
<dbReference type="GO" id="GO:0004315">
    <property type="term" value="F:3-oxoacyl-[acyl-carrier-protein] synthase activity"/>
    <property type="evidence" value="ECO:0007669"/>
    <property type="project" value="InterPro"/>
</dbReference>
<proteinExistence type="inferred from homology"/>
<dbReference type="InterPro" id="IPR017568">
    <property type="entry name" value="3-oxoacyl-ACP_synth-2"/>
</dbReference>
<accession>A0AAJ6QY61</accession>
<keyword evidence="5" id="KW-0443">Lipid metabolism</keyword>